<dbReference type="PROSITE" id="PS50005">
    <property type="entry name" value="TPR"/>
    <property type="match status" value="1"/>
</dbReference>
<feature type="domain" description="Bacteriophage N4 adsorption protein A C-terminal" evidence="5">
    <location>
        <begin position="811"/>
        <end position="974"/>
    </location>
</feature>
<dbReference type="GO" id="GO:0072380">
    <property type="term" value="C:TRC complex"/>
    <property type="evidence" value="ECO:0007669"/>
    <property type="project" value="TreeGrafter"/>
</dbReference>
<feature type="chain" id="PRO_5032594038" description="Bacteriophage N4 adsorption protein A C-terminal domain-containing protein" evidence="4">
    <location>
        <begin position="29"/>
        <end position="990"/>
    </location>
</feature>
<evidence type="ECO:0000259" key="5">
    <source>
        <dbReference type="Pfam" id="PF13283"/>
    </source>
</evidence>
<accession>A0A806X1P0</accession>
<dbReference type="InterPro" id="IPR011990">
    <property type="entry name" value="TPR-like_helical_dom_sf"/>
</dbReference>
<dbReference type="PANTHER" id="PTHR45831:SF2">
    <property type="entry name" value="LD24721P"/>
    <property type="match status" value="1"/>
</dbReference>
<reference evidence="7" key="1">
    <citation type="submission" date="2015-10" db="EMBL/GenBank/DDBJ databases">
        <title>Complete Genome Sequencing of Klebsiella sp. strain G5.</title>
        <authorList>
            <person name="Chan K.-G."/>
            <person name="Chen J.-W."/>
        </authorList>
    </citation>
    <scope>NUCLEOTIDE SEQUENCE [LARGE SCALE GENOMIC DNA]</scope>
    <source>
        <strain evidence="7">G5</strain>
    </source>
</reference>
<dbReference type="KEGG" id="kle:AO703_01750"/>
<dbReference type="Pfam" id="PF14559">
    <property type="entry name" value="TPR_19"/>
    <property type="match status" value="2"/>
</dbReference>
<keyword evidence="4" id="KW-0732">Signal</keyword>
<dbReference type="SUPFAM" id="SSF48452">
    <property type="entry name" value="TPR-like"/>
    <property type="match status" value="1"/>
</dbReference>
<keyword evidence="2 3" id="KW-0802">TPR repeat</keyword>
<evidence type="ECO:0000313" key="6">
    <source>
        <dbReference type="EMBL" id="ALR75084.1"/>
    </source>
</evidence>
<dbReference type="Pfam" id="PF13283">
    <property type="entry name" value="NfrA_C"/>
    <property type="match status" value="1"/>
</dbReference>
<dbReference type="OrthoDB" id="7312176at2"/>
<evidence type="ECO:0000256" key="3">
    <source>
        <dbReference type="PROSITE-ProRule" id="PRU00339"/>
    </source>
</evidence>
<dbReference type="GO" id="GO:0006620">
    <property type="term" value="P:post-translational protein targeting to endoplasmic reticulum membrane"/>
    <property type="evidence" value="ECO:0007669"/>
    <property type="project" value="TreeGrafter"/>
</dbReference>
<evidence type="ECO:0000256" key="4">
    <source>
        <dbReference type="SAM" id="SignalP"/>
    </source>
</evidence>
<dbReference type="GO" id="GO:0060090">
    <property type="term" value="F:molecular adaptor activity"/>
    <property type="evidence" value="ECO:0007669"/>
    <property type="project" value="TreeGrafter"/>
</dbReference>
<dbReference type="NCBIfam" id="NF007302">
    <property type="entry name" value="PRK09782.1"/>
    <property type="match status" value="1"/>
</dbReference>
<feature type="repeat" description="TPR" evidence="3">
    <location>
        <begin position="612"/>
        <end position="645"/>
    </location>
</feature>
<evidence type="ECO:0000256" key="2">
    <source>
        <dbReference type="ARBA" id="ARBA00022803"/>
    </source>
</evidence>
<dbReference type="EMBL" id="CP012871">
    <property type="protein sequence ID" value="ALR75084.1"/>
    <property type="molecule type" value="Genomic_DNA"/>
</dbReference>
<dbReference type="Proteomes" id="UP000069162">
    <property type="component" value="Chromosome"/>
</dbReference>
<dbReference type="Gene3D" id="1.25.40.10">
    <property type="entry name" value="Tetratricopeptide repeat domain"/>
    <property type="match status" value="2"/>
</dbReference>
<sequence length="990" mass="110792">MSMEFRAASAPRLLSLLVASMLSAGVMAQTTTTDTSAAALGLSDYRHFVIYPHLEKALKAQKANDEKTALGEFEYIHQQAPDNVPLTLYLAEAYRHFGRNDQARELLTGALKSHPGDARLQTTLDAIPVKVIPVRTVEDLLAQQKRCDAEPTPRCRSEVGQNAIRLNRLDIALAQLNAADFTAQPQAQELRTNILQRAIYLKQWQVADTLFSQQKTLSASEQQQWFDILLAGRMDDRILALQAQGRFNSVDNQLTYAGELARRGEKARLQRYLAQRPPEFQTAEQEKRWLYLLSRYSENPQQALANYQARFSENRRYLVGATLPEALKDRDYAKARSLLDAMPANEMLDERYAVSLATHDTPETLRLARQLYARDPSSLQRLDQLTWQLMQAGQSREAATLLMQRYPFGGNSAQSQALITRLSGLLQAHPEWATPAELARLAQPLASPSQRQLQSQLPGVSGDCRQVRSLLGDMSASYDAGAWSLLANCERSDLPGVALYAFQQAQARQPNAFHQRAVAYQAYQVEDYATALQAWKSVRLTEMNNDDLLAAATTAQAAGDGAARDGWLDEAQKRGLDNSAAYWRLHAQRYLATQPEQALADYTRALDLAPTADLFISRAAVYRQLGNTQGAISDLRQALALEPDNSTTQAALGYALWDDGEYAQSREALEKAHKTLPDDPAITRQLVYVNERLGDIPQTQRYAQQVIDDIDNGAQVEPLTPELNQQRYDFRRLHEDIGRRWTFNVDTSIGLNSGAVSSPATHAGGGAPGQNYRSFAQMEAEYRLGRNMLLDGDLLSAYSRLFADTGGSSVALPVKNPMLGAGLRWKPFHDYTFFLAIEQQVPLDRGHGESDTMLRASASFLNDGKYSDEWHPNGSGWFAQNLYLDAAQYVRQDIQAWTADYRVSWHQKVAQGQTVEPYAHVQTNGYRDGKTQGSQVGGLGVRWNIWTGESHYDAWPHKVSLGLEYQHTFNSINQEIDKRNNAFFTVGVHW</sequence>
<dbReference type="PANTHER" id="PTHR45831">
    <property type="entry name" value="LD24721P"/>
    <property type="match status" value="1"/>
</dbReference>
<name>A0A806X1P0_9ENTR</name>
<dbReference type="InterPro" id="IPR047150">
    <property type="entry name" value="SGT"/>
</dbReference>
<gene>
    <name evidence="6" type="ORF">AO703_01750</name>
</gene>
<feature type="signal peptide" evidence="4">
    <location>
        <begin position="1"/>
        <end position="28"/>
    </location>
</feature>
<dbReference type="InterPro" id="IPR019734">
    <property type="entry name" value="TPR_rpt"/>
</dbReference>
<dbReference type="GO" id="GO:0016020">
    <property type="term" value="C:membrane"/>
    <property type="evidence" value="ECO:0007669"/>
    <property type="project" value="TreeGrafter"/>
</dbReference>
<evidence type="ECO:0000313" key="7">
    <source>
        <dbReference type="Proteomes" id="UP000069162"/>
    </source>
</evidence>
<dbReference type="InterPro" id="IPR025137">
    <property type="entry name" value="NfrA_C"/>
</dbReference>
<evidence type="ECO:0000256" key="1">
    <source>
        <dbReference type="ARBA" id="ARBA00022737"/>
    </source>
</evidence>
<keyword evidence="1" id="KW-0677">Repeat</keyword>
<organism evidence="6 7">
    <name type="scientific">[Enterobacter] lignolyticus</name>
    <dbReference type="NCBI Taxonomy" id="1334193"/>
    <lineage>
        <taxon>Bacteria</taxon>
        <taxon>Pseudomonadati</taxon>
        <taxon>Pseudomonadota</taxon>
        <taxon>Gammaproteobacteria</taxon>
        <taxon>Enterobacterales</taxon>
        <taxon>Enterobacteriaceae</taxon>
        <taxon>Pluralibacter</taxon>
    </lineage>
</organism>
<protein>
    <recommendedName>
        <fullName evidence="5">Bacteriophage N4 adsorption protein A C-terminal domain-containing protein</fullName>
    </recommendedName>
</protein>
<proteinExistence type="predicted"/>
<dbReference type="SMART" id="SM00028">
    <property type="entry name" value="TPR"/>
    <property type="match status" value="3"/>
</dbReference>
<dbReference type="AlphaFoldDB" id="A0A806X1P0"/>